<proteinExistence type="inferred from homology"/>
<keyword evidence="11 19" id="KW-0862">Zinc</keyword>
<dbReference type="Pfam" id="PF24055">
    <property type="entry name" value="POL3_N"/>
    <property type="match status" value="1"/>
</dbReference>
<dbReference type="SMART" id="SM00486">
    <property type="entry name" value="POLBc"/>
    <property type="match status" value="1"/>
</dbReference>
<dbReference type="CDD" id="cd05533">
    <property type="entry name" value="POLBc_delta"/>
    <property type="match status" value="1"/>
</dbReference>
<dbReference type="InterPro" id="IPR006133">
    <property type="entry name" value="DNA-dir_DNA_pol_B_exonuc"/>
</dbReference>
<organism evidence="24 25">
    <name type="scientific">Mya arenaria</name>
    <name type="common">Soft-shell clam</name>
    <dbReference type="NCBI Taxonomy" id="6604"/>
    <lineage>
        <taxon>Eukaryota</taxon>
        <taxon>Metazoa</taxon>
        <taxon>Spiralia</taxon>
        <taxon>Lophotrochozoa</taxon>
        <taxon>Mollusca</taxon>
        <taxon>Bivalvia</taxon>
        <taxon>Autobranchia</taxon>
        <taxon>Heteroconchia</taxon>
        <taxon>Euheterodonta</taxon>
        <taxon>Imparidentia</taxon>
        <taxon>Neoheterodontei</taxon>
        <taxon>Myida</taxon>
        <taxon>Myoidea</taxon>
        <taxon>Myidae</taxon>
        <taxon>Mya</taxon>
    </lineage>
</organism>
<dbReference type="SUPFAM" id="SSF53098">
    <property type="entry name" value="Ribonuclease H-like"/>
    <property type="match status" value="1"/>
</dbReference>
<dbReference type="CDD" id="cd05777">
    <property type="entry name" value="DNA_polB_delta_exo"/>
    <property type="match status" value="1"/>
</dbReference>
<evidence type="ECO:0000256" key="5">
    <source>
        <dbReference type="ARBA" id="ARBA00022679"/>
    </source>
</evidence>
<keyword evidence="12" id="KW-0269">Exonuclease</keyword>
<gene>
    <name evidence="24" type="ORF">MAR_009749</name>
</gene>
<evidence type="ECO:0000259" key="21">
    <source>
        <dbReference type="Pfam" id="PF03104"/>
    </source>
</evidence>
<comment type="catalytic activity">
    <reaction evidence="18 19">
        <text>DNA(n) + a 2'-deoxyribonucleoside 5'-triphosphate = DNA(n+1) + diphosphate</text>
        <dbReference type="Rhea" id="RHEA:22508"/>
        <dbReference type="Rhea" id="RHEA-COMP:17339"/>
        <dbReference type="Rhea" id="RHEA-COMP:17340"/>
        <dbReference type="ChEBI" id="CHEBI:33019"/>
        <dbReference type="ChEBI" id="CHEBI:61560"/>
        <dbReference type="ChEBI" id="CHEBI:173112"/>
        <dbReference type="EC" id="2.7.7.7"/>
    </reaction>
</comment>
<keyword evidence="19" id="KW-0235">DNA replication</keyword>
<dbReference type="SUPFAM" id="SSF56672">
    <property type="entry name" value="DNA/RNA polymerases"/>
    <property type="match status" value="1"/>
</dbReference>
<dbReference type="InterPro" id="IPR056435">
    <property type="entry name" value="DPOD/Z_N"/>
</dbReference>
<evidence type="ECO:0000313" key="24">
    <source>
        <dbReference type="EMBL" id="WAR03191.1"/>
    </source>
</evidence>
<keyword evidence="6 19" id="KW-0548">Nucleotidyltransferase</keyword>
<keyword evidence="5 19" id="KW-0808">Transferase</keyword>
<evidence type="ECO:0000256" key="3">
    <source>
        <dbReference type="ARBA" id="ARBA00005755"/>
    </source>
</evidence>
<evidence type="ECO:0000259" key="20">
    <source>
        <dbReference type="Pfam" id="PF00136"/>
    </source>
</evidence>
<dbReference type="InterPro" id="IPR012337">
    <property type="entry name" value="RNaseH-like_sf"/>
</dbReference>
<dbReference type="InterPro" id="IPR042087">
    <property type="entry name" value="DNA_pol_B_thumb"/>
</dbReference>
<evidence type="ECO:0000256" key="16">
    <source>
        <dbReference type="ARBA" id="ARBA00023125"/>
    </source>
</evidence>
<evidence type="ECO:0000256" key="13">
    <source>
        <dbReference type="ARBA" id="ARBA00022932"/>
    </source>
</evidence>
<keyword evidence="14 19" id="KW-0408">Iron</keyword>
<dbReference type="InterPro" id="IPR036397">
    <property type="entry name" value="RNaseH_sf"/>
</dbReference>
<evidence type="ECO:0000256" key="11">
    <source>
        <dbReference type="ARBA" id="ARBA00022833"/>
    </source>
</evidence>
<comment type="subcellular location">
    <subcellularLocation>
        <location evidence="2 19">Nucleus</location>
    </subcellularLocation>
</comment>
<keyword evidence="16 19" id="KW-0238">DNA-binding</keyword>
<evidence type="ECO:0000259" key="22">
    <source>
        <dbReference type="Pfam" id="PF14260"/>
    </source>
</evidence>
<comment type="cofactor">
    <cofactor evidence="1 19">
        <name>[4Fe-4S] cluster</name>
        <dbReference type="ChEBI" id="CHEBI:49883"/>
    </cofactor>
</comment>
<dbReference type="Pfam" id="PF03104">
    <property type="entry name" value="DNA_pol_B_exo1"/>
    <property type="match status" value="1"/>
</dbReference>
<name>A0ABY7E7S6_MYAAR</name>
<evidence type="ECO:0000256" key="19">
    <source>
        <dbReference type="RuleBase" id="RU000442"/>
    </source>
</evidence>
<protein>
    <recommendedName>
        <fullName evidence="19">DNA polymerase</fullName>
        <ecNumber evidence="19">2.7.7.7</ecNumber>
    </recommendedName>
</protein>
<evidence type="ECO:0000256" key="12">
    <source>
        <dbReference type="ARBA" id="ARBA00022839"/>
    </source>
</evidence>
<dbReference type="Gene3D" id="1.10.287.690">
    <property type="entry name" value="Helix hairpin bin"/>
    <property type="match status" value="1"/>
</dbReference>
<dbReference type="PRINTS" id="PR00106">
    <property type="entry name" value="DNAPOLB"/>
</dbReference>
<comment type="similarity">
    <text evidence="3 19">Belongs to the DNA polymerase type-B family.</text>
</comment>
<dbReference type="Gene3D" id="2.40.50.730">
    <property type="match status" value="2"/>
</dbReference>
<evidence type="ECO:0000256" key="4">
    <source>
        <dbReference type="ARBA" id="ARBA00022485"/>
    </source>
</evidence>
<keyword evidence="17 19" id="KW-0539">Nucleus</keyword>
<dbReference type="PANTHER" id="PTHR10322">
    <property type="entry name" value="DNA POLYMERASE CATALYTIC SUBUNIT"/>
    <property type="match status" value="1"/>
</dbReference>
<keyword evidence="8 19" id="KW-0479">Metal-binding</keyword>
<dbReference type="NCBIfam" id="TIGR00592">
    <property type="entry name" value="pol2"/>
    <property type="match status" value="1"/>
</dbReference>
<evidence type="ECO:0000256" key="17">
    <source>
        <dbReference type="ARBA" id="ARBA00023242"/>
    </source>
</evidence>
<dbReference type="InterPro" id="IPR043502">
    <property type="entry name" value="DNA/RNA_pol_sf"/>
</dbReference>
<dbReference type="InterPro" id="IPR017964">
    <property type="entry name" value="DNA-dir_DNA_pol_B_CS"/>
</dbReference>
<keyword evidence="13 19" id="KW-0239">DNA-directed DNA polymerase</keyword>
<dbReference type="Gene3D" id="3.30.420.10">
    <property type="entry name" value="Ribonuclease H-like superfamily/Ribonuclease H"/>
    <property type="match status" value="1"/>
</dbReference>
<keyword evidence="4 19" id="KW-0004">4Fe-4S</keyword>
<dbReference type="EMBL" id="CP111015">
    <property type="protein sequence ID" value="WAR03191.1"/>
    <property type="molecule type" value="Genomic_DNA"/>
</dbReference>
<keyword evidence="25" id="KW-1185">Reference proteome</keyword>
<dbReference type="Gene3D" id="3.90.1600.10">
    <property type="entry name" value="Palm domain of DNA polymerase"/>
    <property type="match status" value="1"/>
</dbReference>
<dbReference type="InterPro" id="IPR006172">
    <property type="entry name" value="DNA-dir_DNA_pol_B"/>
</dbReference>
<feature type="non-terminal residue" evidence="24">
    <location>
        <position position="1401"/>
    </location>
</feature>
<dbReference type="Pfam" id="PF00136">
    <property type="entry name" value="DNA_pol_B"/>
    <property type="match status" value="1"/>
</dbReference>
<keyword evidence="9 19" id="KW-0863">Zinc-finger</keyword>
<dbReference type="InterPro" id="IPR023211">
    <property type="entry name" value="DNA_pol_palm_dom_sf"/>
</dbReference>
<reference evidence="24" key="1">
    <citation type="submission" date="2022-11" db="EMBL/GenBank/DDBJ databases">
        <title>Centuries of genome instability and evolution in soft-shell clam transmissible cancer (bioRxiv).</title>
        <authorList>
            <person name="Hart S.F.M."/>
            <person name="Yonemitsu M.A."/>
            <person name="Giersch R.M."/>
            <person name="Beal B.F."/>
            <person name="Arriagada G."/>
            <person name="Davis B.W."/>
            <person name="Ostrander E.A."/>
            <person name="Goff S.P."/>
            <person name="Metzger M.J."/>
        </authorList>
    </citation>
    <scope>NUCLEOTIDE SEQUENCE</scope>
    <source>
        <strain evidence="24">MELC-2E11</strain>
        <tissue evidence="24">Siphon/mantle</tissue>
    </source>
</reference>
<accession>A0ABY7E7S6</accession>
<evidence type="ECO:0000313" key="25">
    <source>
        <dbReference type="Proteomes" id="UP001164746"/>
    </source>
</evidence>
<dbReference type="InterPro" id="IPR025687">
    <property type="entry name" value="Znf-C4pol"/>
</dbReference>
<feature type="domain" description="C4-type zinc-finger of DNA polymerase delta" evidence="22">
    <location>
        <begin position="1311"/>
        <end position="1381"/>
    </location>
</feature>
<evidence type="ECO:0000256" key="9">
    <source>
        <dbReference type="ARBA" id="ARBA00022771"/>
    </source>
</evidence>
<evidence type="ECO:0000256" key="10">
    <source>
        <dbReference type="ARBA" id="ARBA00022801"/>
    </source>
</evidence>
<feature type="domain" description="DNA polymerase delta/zeta catalytic subunit N-terminal" evidence="23">
    <location>
        <begin position="432"/>
        <end position="509"/>
    </location>
</feature>
<keyword evidence="7" id="KW-0540">Nuclease</keyword>
<feature type="domain" description="DNA-directed DNA polymerase family B exonuclease" evidence="21">
    <location>
        <begin position="532"/>
        <end position="777"/>
    </location>
</feature>
<dbReference type="PANTHER" id="PTHR10322:SF23">
    <property type="entry name" value="DNA POLYMERASE DELTA CATALYTIC SUBUNIT"/>
    <property type="match status" value="1"/>
</dbReference>
<keyword evidence="10" id="KW-0378">Hydrolase</keyword>
<evidence type="ECO:0000256" key="15">
    <source>
        <dbReference type="ARBA" id="ARBA00023014"/>
    </source>
</evidence>
<evidence type="ECO:0000256" key="18">
    <source>
        <dbReference type="ARBA" id="ARBA00049244"/>
    </source>
</evidence>
<dbReference type="PROSITE" id="PS00116">
    <property type="entry name" value="DNA_POLYMERASE_B"/>
    <property type="match status" value="1"/>
</dbReference>
<evidence type="ECO:0000256" key="7">
    <source>
        <dbReference type="ARBA" id="ARBA00022722"/>
    </source>
</evidence>
<dbReference type="Gene3D" id="1.10.132.60">
    <property type="entry name" value="DNA polymerase family B, C-terminal domain"/>
    <property type="match status" value="1"/>
</dbReference>
<dbReference type="InterPro" id="IPR050240">
    <property type="entry name" value="DNA_pol_type-B"/>
</dbReference>
<dbReference type="Proteomes" id="UP001164746">
    <property type="component" value="Chromosome 4"/>
</dbReference>
<keyword evidence="15 19" id="KW-0411">Iron-sulfur</keyword>
<evidence type="ECO:0000256" key="2">
    <source>
        <dbReference type="ARBA" id="ARBA00004123"/>
    </source>
</evidence>
<dbReference type="Pfam" id="PF14260">
    <property type="entry name" value="zf-C4pol"/>
    <property type="match status" value="1"/>
</dbReference>
<evidence type="ECO:0000256" key="6">
    <source>
        <dbReference type="ARBA" id="ARBA00022695"/>
    </source>
</evidence>
<evidence type="ECO:0000256" key="1">
    <source>
        <dbReference type="ARBA" id="ARBA00001966"/>
    </source>
</evidence>
<dbReference type="InterPro" id="IPR006134">
    <property type="entry name" value="DNA-dir_DNA_pol_B_multi_dom"/>
</dbReference>
<evidence type="ECO:0000256" key="8">
    <source>
        <dbReference type="ARBA" id="ARBA00022723"/>
    </source>
</evidence>
<dbReference type="EC" id="2.7.7.7" evidence="19"/>
<feature type="domain" description="DNA-directed DNA polymerase family B multifunctional" evidence="20">
    <location>
        <begin position="841"/>
        <end position="1272"/>
    </location>
</feature>
<evidence type="ECO:0000256" key="14">
    <source>
        <dbReference type="ARBA" id="ARBA00023004"/>
    </source>
</evidence>
<evidence type="ECO:0000259" key="23">
    <source>
        <dbReference type="Pfam" id="PF24055"/>
    </source>
</evidence>
<sequence length="1401" mass="156582">IIISGPVLDYSTQLLSSHGRIIISGQVLGYSTQLLPSHGRIIISGPVLDYSTQLLSSHGRIIISGPVLDYSTQLLSSHGRIIISGPVLDYNTQLLSSHGRIIISGPVLGYNTQLLSSHGRIIISGPVLDYSTQLLSSHDSIIISGPVLGYNTQLLSAHGRIIISGPVIIISGPVLGYNTQLLSAHGRIIISGPVLDYSTQLLSSHGRIIISGPVLDYSTQLLSSHGRIIISGPVLGYNTQLLSAHGRIIISGPVLDYSTQLLSSHGRIIISGPVLDYSTQLLSSHGRIIISGPVLGYNTQLLPSHGRIIISGPVLQKQTKCKERLSVKPPCSRTEDEDEADFEAELAMMDDFEMEARVPGPDEKLTSTKWARPPVTGLDSSNDTITFQQIDLDHYIGQHMPGMPGCTRGPTPVIRMFGVTMEGHSVAAHIHGFQPYFFVPAYPGFSDDLCKPFLIALNTAVKGDLRSNKEGIEQAILAVDLVLKENICGYHGNRKIPFIKITVAIPRLIAPAKRLLEQGFNCPGHGQHGFQGYETNIDFEIRFMVDSNVVGCNWIELPAGKYHMREKENANPAEPRNPPLKSRCQIEVDISWKDFISHMPEGEWSKVAPFRILSYDIECAGRKGVFPEPEKDPVIQIANMVVKQGEHAPFIRNVFTLNTCAPVIGSQVLSYMTEKELLSKWAAFVREVDADIITGYNIQNFDMPYLINRANHLKVENFTYLGRIKDVRSIIKESTIQSKQMGKRENKVINIEGRVQLDLLQILFRDYKLRSYSLNAVSFHFLQEQKEDVHHSIITDLQHGNDQTRRRLAVYCLKDAILPLRLLDKLMCVINYMEMARVTGVPLTYLLSRGQQIKVISQLLRKAKEQDLLIPAQKIDPGDEYEGATVIEPNKGYYNLPIATLDFSSLYPSIMMAHNLCYTTLLTQAAINNEKLTPDQYIKTPSNNLFVKADVRKGLLPEILENLLGARKKAKADLKNETDPFKQKVLDGRQLALKISANSVYGFTGAQVGKLPCLEISQSVTAFGRMMIEQTKNYVEETYTIENGYKHDAKVIYGDTDSVMCKFGVETVADAMKLGKEAADFISDKFVKPIKLEFEKVYFPYLLINKKRYAGLYWTNPNKYDKMDCKGLETVRRDNCPLVSNLINQCLQLILIDRNPEGGVEYAKNMISDLLCNRIDISNLIITKELTKTDDQYAGKQAHVELANRMKKRDPGSAPQLGDRVPYVIIAAGKKTAAYLKSEDPIYVLENNVPIDTQYYLDNQLSKPLMRIFEPILGEKRAESVLLKGEHTRTKTLVASKVGGLMSFAKKKSSCIGCKVPLDDDSAVCKHCKTRESELYQKEISTFNALEEKFSRLWTQCQRCQGSLHEDVLCTSRDCPIFYMRKKVQKDLATQDKLMDRFGAW</sequence>